<reference evidence="1" key="1">
    <citation type="journal article" date="2012" name="Mol. Plant Microbe Interact.">
        <title>A highly conserved effector in Fusarium oxysporum is required for full virulence on Arabidopsis.</title>
        <authorList>
            <person name="Thatcher L.F."/>
            <person name="Gardiner D.M."/>
            <person name="Kazan K."/>
            <person name="Manners J."/>
        </authorList>
    </citation>
    <scope>NUCLEOTIDE SEQUENCE [LARGE SCALE GENOMIC DNA]</scope>
    <source>
        <strain evidence="1">Fo5176</strain>
    </source>
</reference>
<protein>
    <submittedName>
        <fullName evidence="1">Uncharacterized protein</fullName>
    </submittedName>
</protein>
<name>F9FAI5_FUSOF</name>
<comment type="caution">
    <text evidence="1">The sequence shown here is derived from an EMBL/GenBank/DDBJ whole genome shotgun (WGS) entry which is preliminary data.</text>
</comment>
<gene>
    <name evidence="1" type="ORF">FOXB_03411</name>
</gene>
<organism evidence="1">
    <name type="scientific">Fusarium oxysporum (strain Fo5176)</name>
    <name type="common">Fusarium vascular wilt</name>
    <dbReference type="NCBI Taxonomy" id="660025"/>
    <lineage>
        <taxon>Eukaryota</taxon>
        <taxon>Fungi</taxon>
        <taxon>Dikarya</taxon>
        <taxon>Ascomycota</taxon>
        <taxon>Pezizomycotina</taxon>
        <taxon>Sordariomycetes</taxon>
        <taxon>Hypocreomycetidae</taxon>
        <taxon>Hypocreales</taxon>
        <taxon>Nectriaceae</taxon>
        <taxon>Fusarium</taxon>
        <taxon>Fusarium oxysporum species complex</taxon>
    </lineage>
</organism>
<sequence length="11" mass="1349">ILLAYFKVLRL</sequence>
<proteinExistence type="predicted"/>
<dbReference type="EMBL" id="AFQF01001187">
    <property type="protein sequence ID" value="EGU86072.1"/>
    <property type="molecule type" value="Genomic_DNA"/>
</dbReference>
<feature type="non-terminal residue" evidence="1">
    <location>
        <position position="1"/>
    </location>
</feature>
<evidence type="ECO:0000313" key="1">
    <source>
        <dbReference type="EMBL" id="EGU86072.1"/>
    </source>
</evidence>
<accession>F9FAI5</accession>